<feature type="transmembrane region" description="Helical" evidence="1">
    <location>
        <begin position="387"/>
        <end position="407"/>
    </location>
</feature>
<reference evidence="2" key="2">
    <citation type="submission" date="2021-04" db="EMBL/GenBank/DDBJ databases">
        <authorList>
            <person name="Gilroy R."/>
        </authorList>
    </citation>
    <scope>NUCLEOTIDE SEQUENCE</scope>
    <source>
        <strain evidence="2">ChiSjej2B20-11307</strain>
    </source>
</reference>
<dbReference type="GO" id="GO:0005886">
    <property type="term" value="C:plasma membrane"/>
    <property type="evidence" value="ECO:0007669"/>
    <property type="project" value="TreeGrafter"/>
</dbReference>
<comment type="caution">
    <text evidence="2">The sequence shown here is derived from an EMBL/GenBank/DDBJ whole genome shotgun (WGS) entry which is preliminary data.</text>
</comment>
<dbReference type="Proteomes" id="UP000824223">
    <property type="component" value="Unassembled WGS sequence"/>
</dbReference>
<dbReference type="Gene3D" id="1.20.1250.20">
    <property type="entry name" value="MFS general substrate transporter like domains"/>
    <property type="match status" value="2"/>
</dbReference>
<feature type="transmembrane region" description="Helical" evidence="1">
    <location>
        <begin position="117"/>
        <end position="140"/>
    </location>
</feature>
<feature type="transmembrane region" description="Helical" evidence="1">
    <location>
        <begin position="310"/>
        <end position="329"/>
    </location>
</feature>
<feature type="transmembrane region" description="Helical" evidence="1">
    <location>
        <begin position="244"/>
        <end position="269"/>
    </location>
</feature>
<feature type="transmembrane region" description="Helical" evidence="1">
    <location>
        <begin position="161"/>
        <end position="183"/>
    </location>
</feature>
<protein>
    <submittedName>
        <fullName evidence="2">Glycoside-pentoside-hexuronide (GPH):cation symporter</fullName>
    </submittedName>
</protein>
<keyword evidence="1" id="KW-1133">Transmembrane helix</keyword>
<feature type="transmembrane region" description="Helical" evidence="1">
    <location>
        <begin position="335"/>
        <end position="358"/>
    </location>
</feature>
<dbReference type="InterPro" id="IPR001927">
    <property type="entry name" value="Na/Gal_symport"/>
</dbReference>
<dbReference type="NCBIfam" id="TIGR00792">
    <property type="entry name" value="gph"/>
    <property type="match status" value="1"/>
</dbReference>
<feature type="transmembrane region" description="Helical" evidence="1">
    <location>
        <begin position="195"/>
        <end position="216"/>
    </location>
</feature>
<dbReference type="PANTHER" id="PTHR11328:SF24">
    <property type="entry name" value="MAJOR FACILITATOR SUPERFAMILY (MFS) PROFILE DOMAIN-CONTAINING PROTEIN"/>
    <property type="match status" value="1"/>
</dbReference>
<dbReference type="AlphaFoldDB" id="A0A9D2H9E2"/>
<feature type="transmembrane region" description="Helical" evidence="1">
    <location>
        <begin position="88"/>
        <end position="105"/>
    </location>
</feature>
<dbReference type="SUPFAM" id="SSF103473">
    <property type="entry name" value="MFS general substrate transporter"/>
    <property type="match status" value="1"/>
</dbReference>
<accession>A0A9D2H9E2</accession>
<evidence type="ECO:0000313" key="2">
    <source>
        <dbReference type="EMBL" id="HJA05720.1"/>
    </source>
</evidence>
<dbReference type="GO" id="GO:0015293">
    <property type="term" value="F:symporter activity"/>
    <property type="evidence" value="ECO:0007669"/>
    <property type="project" value="InterPro"/>
</dbReference>
<dbReference type="Pfam" id="PF13347">
    <property type="entry name" value="MFS_2"/>
    <property type="match status" value="1"/>
</dbReference>
<proteinExistence type="predicted"/>
<keyword evidence="1" id="KW-0472">Membrane</keyword>
<sequence>MGQINTKVKPFGWADKIGYMFGDFGNDFTFILSSSFMLKFYTDVMGIDGAVVGILMMVSRFVDAVTDVTMGQIVDRSKPTKDGKFKPWIKRMCGPVAIASFLIYQSGFADMAYGFKVAWMVVTYLLWGSIFYTAINIPYGSMASAVSSDPDHRAQLSTWRSIGATLAGLAIGVGTPMVAYVVVDGNTVMSGSRMTIIAGVFSICAIICYVLCFKLVKERVPVPANTNKLQVGHLIKSLVTNRSLIGIIAAAILLLLAMLGMQGLAAYVFPNFYGSAAAQSTSAMVGSIGTLLICAPLASRLSSKFGKKEMSVVGCFAGAVVYVICLIVQPDNPYIYVAFYGLAYICLGFFNTVIWAMITDVIDDAEVKNGVREDGTIYSVYSFARKIGQALSSGLVGGLVSMVGYTQATAFDPDVTFNIFRISCIVPAIGLAAVALALAVLYPLGKKKVQENVAELQKRRENAQN</sequence>
<dbReference type="GO" id="GO:0006814">
    <property type="term" value="P:sodium ion transport"/>
    <property type="evidence" value="ECO:0007669"/>
    <property type="project" value="InterPro"/>
</dbReference>
<gene>
    <name evidence="2" type="ORF">H9798_01015</name>
</gene>
<evidence type="ECO:0000256" key="1">
    <source>
        <dbReference type="SAM" id="Phobius"/>
    </source>
</evidence>
<dbReference type="PANTHER" id="PTHR11328">
    <property type="entry name" value="MAJOR FACILITATOR SUPERFAMILY DOMAIN-CONTAINING PROTEIN"/>
    <property type="match status" value="1"/>
</dbReference>
<feature type="transmembrane region" description="Helical" evidence="1">
    <location>
        <begin position="281"/>
        <end position="298"/>
    </location>
</feature>
<organism evidence="2 3">
    <name type="scientific">Candidatus Mediterraneibacter pullicola</name>
    <dbReference type="NCBI Taxonomy" id="2838682"/>
    <lineage>
        <taxon>Bacteria</taxon>
        <taxon>Bacillati</taxon>
        <taxon>Bacillota</taxon>
        <taxon>Clostridia</taxon>
        <taxon>Lachnospirales</taxon>
        <taxon>Lachnospiraceae</taxon>
        <taxon>Mediterraneibacter</taxon>
    </lineage>
</organism>
<dbReference type="EMBL" id="DXAK01000005">
    <property type="protein sequence ID" value="HJA05720.1"/>
    <property type="molecule type" value="Genomic_DNA"/>
</dbReference>
<dbReference type="GO" id="GO:0008643">
    <property type="term" value="P:carbohydrate transport"/>
    <property type="evidence" value="ECO:0007669"/>
    <property type="project" value="InterPro"/>
</dbReference>
<feature type="transmembrane region" description="Helical" evidence="1">
    <location>
        <begin position="419"/>
        <end position="442"/>
    </location>
</feature>
<reference evidence="2" key="1">
    <citation type="journal article" date="2021" name="PeerJ">
        <title>Extensive microbial diversity within the chicken gut microbiome revealed by metagenomics and culture.</title>
        <authorList>
            <person name="Gilroy R."/>
            <person name="Ravi A."/>
            <person name="Getino M."/>
            <person name="Pursley I."/>
            <person name="Horton D.L."/>
            <person name="Alikhan N.F."/>
            <person name="Baker D."/>
            <person name="Gharbi K."/>
            <person name="Hall N."/>
            <person name="Watson M."/>
            <person name="Adriaenssens E.M."/>
            <person name="Foster-Nyarko E."/>
            <person name="Jarju S."/>
            <person name="Secka A."/>
            <person name="Antonio M."/>
            <person name="Oren A."/>
            <person name="Chaudhuri R.R."/>
            <person name="La Ragione R."/>
            <person name="Hildebrand F."/>
            <person name="Pallen M.J."/>
        </authorList>
    </citation>
    <scope>NUCLEOTIDE SEQUENCE</scope>
    <source>
        <strain evidence="2">ChiSjej2B20-11307</strain>
    </source>
</reference>
<keyword evidence="1" id="KW-0812">Transmembrane</keyword>
<dbReference type="InterPro" id="IPR036259">
    <property type="entry name" value="MFS_trans_sf"/>
</dbReference>
<dbReference type="CDD" id="cd17332">
    <property type="entry name" value="MFS_MelB_like"/>
    <property type="match status" value="1"/>
</dbReference>
<dbReference type="InterPro" id="IPR039672">
    <property type="entry name" value="MFS_2"/>
</dbReference>
<evidence type="ECO:0000313" key="3">
    <source>
        <dbReference type="Proteomes" id="UP000824223"/>
    </source>
</evidence>
<name>A0A9D2H9E2_9FIRM</name>